<dbReference type="PANTHER" id="PTHR42678">
    <property type="entry name" value="AMIDASE"/>
    <property type="match status" value="1"/>
</dbReference>
<feature type="domain" description="Amidase" evidence="1">
    <location>
        <begin position="101"/>
        <end position="562"/>
    </location>
</feature>
<dbReference type="AlphaFoldDB" id="A0A8H3HB90"/>
<dbReference type="Proteomes" id="UP000663853">
    <property type="component" value="Unassembled WGS sequence"/>
</dbReference>
<evidence type="ECO:0000259" key="1">
    <source>
        <dbReference type="Pfam" id="PF01425"/>
    </source>
</evidence>
<accession>A0A8H3HB90</accession>
<evidence type="ECO:0000313" key="3">
    <source>
        <dbReference type="Proteomes" id="UP000663853"/>
    </source>
</evidence>
<dbReference type="Gene3D" id="3.90.1300.10">
    <property type="entry name" value="Amidase signature (AS) domain"/>
    <property type="match status" value="1"/>
</dbReference>
<protein>
    <recommendedName>
        <fullName evidence="1">Amidase domain-containing protein</fullName>
    </recommendedName>
</protein>
<dbReference type="Pfam" id="PF01425">
    <property type="entry name" value="Amidase"/>
    <property type="match status" value="1"/>
</dbReference>
<comment type="caution">
    <text evidence="2">The sequence shown here is derived from an EMBL/GenBank/DDBJ whole genome shotgun (WGS) entry which is preliminary data.</text>
</comment>
<sequence length="599" mass="63679">MFNTIMPPDTPQRVVSFIKQTTSPNFDSVLPSPPPGSRFDMKFFRELSTIFSLAILSALISRVHASPLTCDTVSNGYPDLYEASIQELQSGLDAGNFTSVDLVTAYLLRINEVNTQGASLRAVIETNRHALEQAAVLDEERRTKGKRSPLHGIPILLKDNIATSAAEGMNTTAGSYALLGSIVPGDATISANLRKAGAILLGKASLSEWAYIRDFTILTGWSGRGGQVTNPYYPGADPCGSSSGSAVATAIGLAAGALGTETDGSIICPSSYNNLVGIKPTVGLTSRAGVVPVSSHMDSVGPMARNVADAAAILSVIAGRDNKDNYTLAAPAEVANYTHFLNPDAIRGKRFGVPRAVFTNDTLTGNLPIINVEFNKTLEIIRSLGGVVVDPADLPSANSVLESGEIMVLSVDLKVDLNRYLQTLKCAPTNVTSLADAIAFNNERKDLESPNGEGQSFFIGAQSTNGYNSTYYSALRFNYEAGRERGIDYALKTYDLDAIILPSNGFAQTIAALAGYPVVTVPLGFYPNDTPVGQKPAHLPAPAPGLPFGLAFLGTAYSESDLIGFAYAYEQHTHTRLKRRAYTQAIPTTQLQDVIGVCP</sequence>
<dbReference type="InterPro" id="IPR023631">
    <property type="entry name" value="Amidase_dom"/>
</dbReference>
<organism evidence="2 3">
    <name type="scientific">Rhizoctonia solani</name>
    <dbReference type="NCBI Taxonomy" id="456999"/>
    <lineage>
        <taxon>Eukaryota</taxon>
        <taxon>Fungi</taxon>
        <taxon>Dikarya</taxon>
        <taxon>Basidiomycota</taxon>
        <taxon>Agaricomycotina</taxon>
        <taxon>Agaricomycetes</taxon>
        <taxon>Cantharellales</taxon>
        <taxon>Ceratobasidiaceae</taxon>
        <taxon>Rhizoctonia</taxon>
    </lineage>
</organism>
<proteinExistence type="predicted"/>
<dbReference type="EMBL" id="CAJMXA010003519">
    <property type="protein sequence ID" value="CAE6500030.1"/>
    <property type="molecule type" value="Genomic_DNA"/>
</dbReference>
<evidence type="ECO:0000313" key="2">
    <source>
        <dbReference type="EMBL" id="CAE6500030.1"/>
    </source>
</evidence>
<name>A0A8H3HB90_9AGAM</name>
<dbReference type="PANTHER" id="PTHR42678:SF34">
    <property type="entry name" value="OS04G0183300 PROTEIN"/>
    <property type="match status" value="1"/>
</dbReference>
<reference evidence="2" key="1">
    <citation type="submission" date="2021-01" db="EMBL/GenBank/DDBJ databases">
        <authorList>
            <person name="Kaushik A."/>
        </authorList>
    </citation>
    <scope>NUCLEOTIDE SEQUENCE</scope>
    <source>
        <strain evidence="2">AG6-10EEA</strain>
    </source>
</reference>
<dbReference type="SUPFAM" id="SSF75304">
    <property type="entry name" value="Amidase signature (AS) enzymes"/>
    <property type="match status" value="1"/>
</dbReference>
<dbReference type="InterPro" id="IPR036928">
    <property type="entry name" value="AS_sf"/>
</dbReference>
<gene>
    <name evidence="2" type="ORF">RDB_LOCUS111417</name>
</gene>